<dbReference type="EC" id="2.1.1.348" evidence="1"/>
<dbReference type="PANTHER" id="PTHR12829">
    <property type="entry name" value="N6-ADENOSINE-METHYLTRANSFERASE"/>
    <property type="match status" value="1"/>
</dbReference>
<evidence type="ECO:0000313" key="9">
    <source>
        <dbReference type="EMBL" id="KAJ2798821.1"/>
    </source>
</evidence>
<reference evidence="9" key="1">
    <citation type="submission" date="2022-07" db="EMBL/GenBank/DDBJ databases">
        <title>Phylogenomic reconstructions and comparative analyses of Kickxellomycotina fungi.</title>
        <authorList>
            <person name="Reynolds N.K."/>
            <person name="Stajich J.E."/>
            <person name="Barry K."/>
            <person name="Grigoriev I.V."/>
            <person name="Crous P."/>
            <person name="Smith M.E."/>
        </authorList>
    </citation>
    <scope>NUCLEOTIDE SEQUENCE</scope>
    <source>
        <strain evidence="9">NRRL 1565</strain>
    </source>
</reference>
<name>A0A9W8LSK2_9FUNG</name>
<dbReference type="GO" id="GO:0003676">
    <property type="term" value="F:nucleic acid binding"/>
    <property type="evidence" value="ECO:0007669"/>
    <property type="project" value="InterPro"/>
</dbReference>
<dbReference type="EMBL" id="JANBUO010001313">
    <property type="protein sequence ID" value="KAJ2798821.1"/>
    <property type="molecule type" value="Genomic_DNA"/>
</dbReference>
<dbReference type="GO" id="GO:0001734">
    <property type="term" value="F:mRNA m(6)A methyltransferase activity"/>
    <property type="evidence" value="ECO:0007669"/>
    <property type="project" value="UniProtKB-EC"/>
</dbReference>
<keyword evidence="4" id="KW-0949">S-adenosyl-L-methionine</keyword>
<evidence type="ECO:0000256" key="5">
    <source>
        <dbReference type="ARBA" id="ARBA00048957"/>
    </source>
</evidence>
<gene>
    <name evidence="9" type="ORF">H4R20_004679</name>
</gene>
<dbReference type="PROSITE" id="PS00092">
    <property type="entry name" value="N6_MTASE"/>
    <property type="match status" value="1"/>
</dbReference>
<evidence type="ECO:0000256" key="6">
    <source>
        <dbReference type="PROSITE-ProRule" id="PRU00489"/>
    </source>
</evidence>
<feature type="coiled-coil region" evidence="7">
    <location>
        <begin position="176"/>
        <end position="203"/>
    </location>
</feature>
<sequence>MWQDEIYFEDDDAAMAAYHEAVKASGNDDDDDGDDDFAPEPPKSHRGRTKSQRASASKQKKKTDSARRAATKPRKSRIATGLVSSSLEPALPSSSGEDQSNIADEDIDIEGIGDGVGPRDSSASAVPTPDIGQLKVCSSVGGSPSSPPQQQQQQLETASATAMDTDEGSNDPSTALLALRQREQAIRARMEQLEVEISELEKKCGVEDSSNNRGGSEQVDLSEFRAPEWSVPIRANVMNFEWEKLAAACQFDVILMDPPWQLASQAPTRGVAIAYQQLPDVCIESLPIQLLQTNGFIFIWVINNKYTKAFQLMKQWGYKYVDDITWVKQTVNRRMAKGHGYYLQHAKETCLVGKKGADPQTLQRSVASDVIFSERRGQSQKPEEMYEIIEQLIPGGNYLEIFGRKNNLRDYWVTIGNEL</sequence>
<comment type="catalytic activity">
    <reaction evidence="5">
        <text>an adenosine in mRNA + S-adenosyl-L-methionine = an N(6)-methyladenosine in mRNA + S-adenosyl-L-homocysteine + H(+)</text>
        <dbReference type="Rhea" id="RHEA:55584"/>
        <dbReference type="Rhea" id="RHEA-COMP:12414"/>
        <dbReference type="Rhea" id="RHEA-COMP:12417"/>
        <dbReference type="ChEBI" id="CHEBI:15378"/>
        <dbReference type="ChEBI" id="CHEBI:57856"/>
        <dbReference type="ChEBI" id="CHEBI:59789"/>
        <dbReference type="ChEBI" id="CHEBI:74411"/>
        <dbReference type="ChEBI" id="CHEBI:74449"/>
        <dbReference type="EC" id="2.1.1.348"/>
    </reaction>
</comment>
<accession>A0A9W8LSK2</accession>
<keyword evidence="7" id="KW-0175">Coiled coil</keyword>
<dbReference type="AlphaFoldDB" id="A0A9W8LSK2"/>
<dbReference type="InterPro" id="IPR002052">
    <property type="entry name" value="DNA_methylase_N6_adenine_CS"/>
</dbReference>
<comment type="caution">
    <text evidence="9">The sequence shown here is derived from an EMBL/GenBank/DDBJ whole genome shotgun (WGS) entry which is preliminary data.</text>
</comment>
<keyword evidence="10" id="KW-1185">Reference proteome</keyword>
<dbReference type="Proteomes" id="UP001140094">
    <property type="component" value="Unassembled WGS sequence"/>
</dbReference>
<evidence type="ECO:0000256" key="2">
    <source>
        <dbReference type="ARBA" id="ARBA00022603"/>
    </source>
</evidence>
<dbReference type="SUPFAM" id="SSF53335">
    <property type="entry name" value="S-adenosyl-L-methionine-dependent methyltransferases"/>
    <property type="match status" value="1"/>
</dbReference>
<feature type="compositionally biased region" description="Acidic residues" evidence="8">
    <location>
        <begin position="27"/>
        <end position="38"/>
    </location>
</feature>
<dbReference type="GO" id="GO:0005634">
    <property type="term" value="C:nucleus"/>
    <property type="evidence" value="ECO:0007669"/>
    <property type="project" value="TreeGrafter"/>
</dbReference>
<dbReference type="Pfam" id="PF05063">
    <property type="entry name" value="MT-A70"/>
    <property type="match status" value="1"/>
</dbReference>
<proteinExistence type="inferred from homology"/>
<feature type="region of interest" description="Disordered" evidence="8">
    <location>
        <begin position="21"/>
        <end position="172"/>
    </location>
</feature>
<dbReference type="OrthoDB" id="10262526at2759"/>
<protein>
    <recommendedName>
        <fullName evidence="1">mRNA m(6)A methyltransferase</fullName>
        <ecNumber evidence="1">2.1.1.348</ecNumber>
    </recommendedName>
</protein>
<evidence type="ECO:0000256" key="3">
    <source>
        <dbReference type="ARBA" id="ARBA00022679"/>
    </source>
</evidence>
<evidence type="ECO:0000256" key="4">
    <source>
        <dbReference type="ARBA" id="ARBA00022691"/>
    </source>
</evidence>
<dbReference type="InterPro" id="IPR007757">
    <property type="entry name" value="MT-A70-like"/>
</dbReference>
<evidence type="ECO:0000313" key="10">
    <source>
        <dbReference type="Proteomes" id="UP001140094"/>
    </source>
</evidence>
<organism evidence="9 10">
    <name type="scientific">Coemansia guatemalensis</name>
    <dbReference type="NCBI Taxonomy" id="2761395"/>
    <lineage>
        <taxon>Eukaryota</taxon>
        <taxon>Fungi</taxon>
        <taxon>Fungi incertae sedis</taxon>
        <taxon>Zoopagomycota</taxon>
        <taxon>Kickxellomycotina</taxon>
        <taxon>Kickxellomycetes</taxon>
        <taxon>Kickxellales</taxon>
        <taxon>Kickxellaceae</taxon>
        <taxon>Coemansia</taxon>
    </lineage>
</organism>
<keyword evidence="3" id="KW-0808">Transferase</keyword>
<keyword evidence="2" id="KW-0489">Methyltransferase</keyword>
<evidence type="ECO:0000256" key="8">
    <source>
        <dbReference type="SAM" id="MobiDB-lite"/>
    </source>
</evidence>
<dbReference type="InterPro" id="IPR029063">
    <property type="entry name" value="SAM-dependent_MTases_sf"/>
</dbReference>
<dbReference type="PANTHER" id="PTHR12829:SF7">
    <property type="entry name" value="N6-ADENOSINE-METHYLTRANSFERASE CATALYTIC SUBUNIT"/>
    <property type="match status" value="1"/>
</dbReference>
<dbReference type="GO" id="GO:0036396">
    <property type="term" value="C:RNA N6-methyladenosine methyltransferase complex"/>
    <property type="evidence" value="ECO:0007669"/>
    <property type="project" value="TreeGrafter"/>
</dbReference>
<dbReference type="Gene3D" id="3.40.50.150">
    <property type="entry name" value="Vaccinia Virus protein VP39"/>
    <property type="match status" value="1"/>
</dbReference>
<evidence type="ECO:0000256" key="7">
    <source>
        <dbReference type="SAM" id="Coils"/>
    </source>
</evidence>
<feature type="compositionally biased region" description="Low complexity" evidence="8">
    <location>
        <begin position="84"/>
        <end position="95"/>
    </location>
</feature>
<dbReference type="PROSITE" id="PS51143">
    <property type="entry name" value="MT_A70"/>
    <property type="match status" value="1"/>
</dbReference>
<comment type="similarity">
    <text evidence="6">Belongs to the MT-A70-like family.</text>
</comment>
<evidence type="ECO:0000256" key="1">
    <source>
        <dbReference type="ARBA" id="ARBA00012160"/>
    </source>
</evidence>
<dbReference type="GO" id="GO:0032259">
    <property type="term" value="P:methylation"/>
    <property type="evidence" value="ECO:0007669"/>
    <property type="project" value="UniProtKB-KW"/>
</dbReference>